<evidence type="ECO:0000256" key="1">
    <source>
        <dbReference type="SAM" id="MobiDB-lite"/>
    </source>
</evidence>
<reference evidence="3 4" key="2">
    <citation type="submission" date="2019-01" db="EMBL/GenBank/DDBJ databases">
        <title>Tautonia sociabilis, a novel thermotolerant planctomycete of Isosphaeraceae family, isolated from a 4000 m deep subterranean habitat.</title>
        <authorList>
            <person name="Kovaleva O.L."/>
            <person name="Elcheninov A.G."/>
            <person name="Van Heerden E."/>
            <person name="Toshchakov S.V."/>
            <person name="Novikov A."/>
            <person name="Bonch-Osmolovskaya E.A."/>
            <person name="Kublanov I.V."/>
        </authorList>
    </citation>
    <scope>NUCLEOTIDE SEQUENCE [LARGE SCALE GENOMIC DNA]</scope>
    <source>
        <strain evidence="3 4">GM2012</strain>
    </source>
</reference>
<dbReference type="Proteomes" id="UP000280296">
    <property type="component" value="Unassembled WGS sequence"/>
</dbReference>
<dbReference type="AlphaFoldDB" id="A0A432MEU7"/>
<dbReference type="EMBL" id="RYZH01000052">
    <property type="protein sequence ID" value="RUL84205.1"/>
    <property type="molecule type" value="Genomic_DNA"/>
</dbReference>
<keyword evidence="2" id="KW-1133">Transmembrane helix</keyword>
<sequence length="125" mass="13491">MTPDTDRNASPVPKGRPAASDEVMVPQRIHPVVQPSYGPPLPGSLPPAQVPLALELLKALRRRWLVAGAIGLVCAAIAAAVVYSVVPPAQYTAQTRFHVSAIPPRIIFQTAETHVDFVTFQRTHL</sequence>
<feature type="transmembrane region" description="Helical" evidence="2">
    <location>
        <begin position="64"/>
        <end position="86"/>
    </location>
</feature>
<evidence type="ECO:0000313" key="3">
    <source>
        <dbReference type="EMBL" id="RUL84205.1"/>
    </source>
</evidence>
<organism evidence="3 4">
    <name type="scientific">Tautonia sociabilis</name>
    <dbReference type="NCBI Taxonomy" id="2080755"/>
    <lineage>
        <taxon>Bacteria</taxon>
        <taxon>Pseudomonadati</taxon>
        <taxon>Planctomycetota</taxon>
        <taxon>Planctomycetia</taxon>
        <taxon>Isosphaerales</taxon>
        <taxon>Isosphaeraceae</taxon>
        <taxon>Tautonia</taxon>
    </lineage>
</organism>
<evidence type="ECO:0000256" key="2">
    <source>
        <dbReference type="SAM" id="Phobius"/>
    </source>
</evidence>
<proteinExistence type="predicted"/>
<evidence type="ECO:0000313" key="4">
    <source>
        <dbReference type="Proteomes" id="UP000280296"/>
    </source>
</evidence>
<keyword evidence="2" id="KW-0472">Membrane</keyword>
<reference evidence="3 4" key="1">
    <citation type="submission" date="2018-12" db="EMBL/GenBank/DDBJ databases">
        <authorList>
            <person name="Toschakov S.V."/>
        </authorList>
    </citation>
    <scope>NUCLEOTIDE SEQUENCE [LARGE SCALE GENOMIC DNA]</scope>
    <source>
        <strain evidence="3 4">GM2012</strain>
    </source>
</reference>
<gene>
    <name evidence="3" type="ORF">TsocGM_21000</name>
</gene>
<feature type="region of interest" description="Disordered" evidence="1">
    <location>
        <begin position="1"/>
        <end position="24"/>
    </location>
</feature>
<protein>
    <submittedName>
        <fullName evidence="3">Uncharacterized protein</fullName>
    </submittedName>
</protein>
<name>A0A432MEU7_9BACT</name>
<comment type="caution">
    <text evidence="3">The sequence shown here is derived from an EMBL/GenBank/DDBJ whole genome shotgun (WGS) entry which is preliminary data.</text>
</comment>
<accession>A0A432MEU7</accession>
<keyword evidence="4" id="KW-1185">Reference proteome</keyword>
<keyword evidence="2" id="KW-0812">Transmembrane</keyword>